<dbReference type="Proteomes" id="UP000694846">
    <property type="component" value="Unplaced"/>
</dbReference>
<feature type="domain" description="Ig-like" evidence="11">
    <location>
        <begin position="282"/>
        <end position="370"/>
    </location>
</feature>
<dbReference type="PROSITE" id="PS50835">
    <property type="entry name" value="IG_LIKE"/>
    <property type="match status" value="1"/>
</dbReference>
<dbReference type="OrthoDB" id="643377at2759"/>
<keyword evidence="12" id="KW-1185">Reference proteome</keyword>
<dbReference type="InterPro" id="IPR003598">
    <property type="entry name" value="Ig_sub2"/>
</dbReference>
<dbReference type="InterPro" id="IPR001611">
    <property type="entry name" value="Leu-rich_rpt"/>
</dbReference>
<keyword evidence="2 10" id="KW-0732">Signal</keyword>
<keyword evidence="9" id="KW-0812">Transmembrane</keyword>
<feature type="signal peptide" evidence="10">
    <location>
        <begin position="1"/>
        <end position="41"/>
    </location>
</feature>
<dbReference type="InterPro" id="IPR036179">
    <property type="entry name" value="Ig-like_dom_sf"/>
</dbReference>
<feature type="compositionally biased region" description="Low complexity" evidence="8">
    <location>
        <begin position="672"/>
        <end position="701"/>
    </location>
</feature>
<dbReference type="PANTHER" id="PTHR24366:SF140">
    <property type="entry name" value="IP22191P"/>
    <property type="match status" value="1"/>
</dbReference>
<feature type="region of interest" description="Disordered" evidence="8">
    <location>
        <begin position="747"/>
        <end position="817"/>
    </location>
</feature>
<dbReference type="Pfam" id="PF07679">
    <property type="entry name" value="I-set"/>
    <property type="match status" value="1"/>
</dbReference>
<dbReference type="InterPro" id="IPR003591">
    <property type="entry name" value="Leu-rich_rpt_typical-subtyp"/>
</dbReference>
<gene>
    <name evidence="13 14" type="primary">LOC112686085</name>
</gene>
<dbReference type="SMART" id="SM00369">
    <property type="entry name" value="LRR_TYP"/>
    <property type="match status" value="6"/>
</dbReference>
<keyword evidence="1" id="KW-0433">Leucine-rich repeat</keyword>
<dbReference type="SMART" id="SM00408">
    <property type="entry name" value="IGc2"/>
    <property type="match status" value="1"/>
</dbReference>
<feature type="transmembrane region" description="Helical" evidence="9">
    <location>
        <begin position="385"/>
        <end position="410"/>
    </location>
</feature>
<feature type="region of interest" description="Disordered" evidence="8">
    <location>
        <begin position="535"/>
        <end position="585"/>
    </location>
</feature>
<dbReference type="RefSeq" id="XP_025413994.1">
    <property type="nucleotide sequence ID" value="XM_025558209.1"/>
</dbReference>
<name>A0A8B8FUG9_9HEMI</name>
<dbReference type="InterPro" id="IPR007110">
    <property type="entry name" value="Ig-like_dom"/>
</dbReference>
<dbReference type="InterPro" id="IPR003599">
    <property type="entry name" value="Ig_sub"/>
</dbReference>
<feature type="chain" id="PRO_5044666583" evidence="10">
    <location>
        <begin position="42"/>
        <end position="938"/>
    </location>
</feature>
<protein>
    <submittedName>
        <fullName evidence="13">Uncharacterized protein LOC112686085 isoform X1</fullName>
    </submittedName>
    <submittedName>
        <fullName evidence="14">Uncharacterized protein LOC112686085 isoform X2</fullName>
    </submittedName>
</protein>
<evidence type="ECO:0000256" key="4">
    <source>
        <dbReference type="ARBA" id="ARBA00023157"/>
    </source>
</evidence>
<keyword evidence="9" id="KW-1133">Transmembrane helix</keyword>
<dbReference type="FunFam" id="2.60.40.10:FF:000032">
    <property type="entry name" value="palladin isoform X1"/>
    <property type="match status" value="1"/>
</dbReference>
<feature type="compositionally biased region" description="Polar residues" evidence="8">
    <location>
        <begin position="646"/>
        <end position="661"/>
    </location>
</feature>
<accession>A0A8B8FUG9</accession>
<evidence type="ECO:0000256" key="3">
    <source>
        <dbReference type="ARBA" id="ARBA00022737"/>
    </source>
</evidence>
<dbReference type="Pfam" id="PF13855">
    <property type="entry name" value="LRR_8"/>
    <property type="match status" value="1"/>
</dbReference>
<evidence type="ECO:0000256" key="8">
    <source>
        <dbReference type="SAM" id="MobiDB-lite"/>
    </source>
</evidence>
<keyword evidence="5" id="KW-0325">Glycoprotein</keyword>
<evidence type="ECO:0000256" key="7">
    <source>
        <dbReference type="SAM" id="Coils"/>
    </source>
</evidence>
<evidence type="ECO:0000313" key="13">
    <source>
        <dbReference type="RefSeq" id="XP_025413994.1"/>
    </source>
</evidence>
<dbReference type="RefSeq" id="XP_025413995.1">
    <property type="nucleotide sequence ID" value="XM_025558210.1"/>
</dbReference>
<dbReference type="InterPro" id="IPR000483">
    <property type="entry name" value="Cys-rich_flank_reg_C"/>
</dbReference>
<dbReference type="Gene3D" id="3.80.10.10">
    <property type="entry name" value="Ribonuclease Inhibitor"/>
    <property type="match status" value="2"/>
</dbReference>
<feature type="compositionally biased region" description="Polar residues" evidence="8">
    <location>
        <begin position="808"/>
        <end position="817"/>
    </location>
</feature>
<evidence type="ECO:0000313" key="14">
    <source>
        <dbReference type="RefSeq" id="XP_025413995.1"/>
    </source>
</evidence>
<dbReference type="CTD" id="34912"/>
<evidence type="ECO:0000256" key="2">
    <source>
        <dbReference type="ARBA" id="ARBA00022729"/>
    </source>
</evidence>
<dbReference type="SMART" id="SM00082">
    <property type="entry name" value="LRRCT"/>
    <property type="match status" value="1"/>
</dbReference>
<keyword evidence="6" id="KW-0393">Immunoglobulin domain</keyword>
<evidence type="ECO:0000256" key="6">
    <source>
        <dbReference type="ARBA" id="ARBA00023319"/>
    </source>
</evidence>
<dbReference type="SUPFAM" id="SSF48726">
    <property type="entry name" value="Immunoglobulin"/>
    <property type="match status" value="1"/>
</dbReference>
<feature type="compositionally biased region" description="Polar residues" evidence="8">
    <location>
        <begin position="461"/>
        <end position="471"/>
    </location>
</feature>
<keyword evidence="3" id="KW-0677">Repeat</keyword>
<evidence type="ECO:0000256" key="9">
    <source>
        <dbReference type="SAM" id="Phobius"/>
    </source>
</evidence>
<feature type="region of interest" description="Disordered" evidence="8">
    <location>
        <begin position="645"/>
        <end position="712"/>
    </location>
</feature>
<dbReference type="SMART" id="SM00409">
    <property type="entry name" value="IG"/>
    <property type="match status" value="1"/>
</dbReference>
<dbReference type="InterPro" id="IPR013098">
    <property type="entry name" value="Ig_I-set"/>
</dbReference>
<dbReference type="GO" id="GO:0071944">
    <property type="term" value="C:cell periphery"/>
    <property type="evidence" value="ECO:0007669"/>
    <property type="project" value="UniProtKB-ARBA"/>
</dbReference>
<dbReference type="InterPro" id="IPR032675">
    <property type="entry name" value="LRR_dom_sf"/>
</dbReference>
<evidence type="ECO:0000259" key="11">
    <source>
        <dbReference type="PROSITE" id="PS50835"/>
    </source>
</evidence>
<dbReference type="GeneID" id="112686085"/>
<keyword evidence="9" id="KW-0472">Membrane</keyword>
<organism evidence="12 14">
    <name type="scientific">Sipha flava</name>
    <name type="common">yellow sugarcane aphid</name>
    <dbReference type="NCBI Taxonomy" id="143950"/>
    <lineage>
        <taxon>Eukaryota</taxon>
        <taxon>Metazoa</taxon>
        <taxon>Ecdysozoa</taxon>
        <taxon>Arthropoda</taxon>
        <taxon>Hexapoda</taxon>
        <taxon>Insecta</taxon>
        <taxon>Pterygota</taxon>
        <taxon>Neoptera</taxon>
        <taxon>Paraneoptera</taxon>
        <taxon>Hemiptera</taxon>
        <taxon>Sternorrhyncha</taxon>
        <taxon>Aphidomorpha</taxon>
        <taxon>Aphidoidea</taxon>
        <taxon>Aphididae</taxon>
        <taxon>Sipha</taxon>
    </lineage>
</organism>
<dbReference type="PANTHER" id="PTHR24366">
    <property type="entry name" value="IG(IMMUNOGLOBULIN) AND LRR(LEUCINE RICH REPEAT) DOMAINS"/>
    <property type="match status" value="1"/>
</dbReference>
<evidence type="ECO:0000256" key="10">
    <source>
        <dbReference type="SAM" id="SignalP"/>
    </source>
</evidence>
<dbReference type="InterPro" id="IPR013783">
    <property type="entry name" value="Ig-like_fold"/>
</dbReference>
<evidence type="ECO:0000313" key="12">
    <source>
        <dbReference type="Proteomes" id="UP000694846"/>
    </source>
</evidence>
<feature type="compositionally biased region" description="Gly residues" evidence="8">
    <location>
        <begin position="791"/>
        <end position="800"/>
    </location>
</feature>
<dbReference type="Gene3D" id="2.60.40.10">
    <property type="entry name" value="Immunoglobulins"/>
    <property type="match status" value="1"/>
</dbReference>
<keyword evidence="4" id="KW-1015">Disulfide bond</keyword>
<evidence type="ECO:0000256" key="1">
    <source>
        <dbReference type="ARBA" id="ARBA00022614"/>
    </source>
</evidence>
<keyword evidence="7" id="KW-0175">Coiled coil</keyword>
<feature type="coiled-coil region" evidence="7">
    <location>
        <begin position="834"/>
        <end position="861"/>
    </location>
</feature>
<dbReference type="AlphaFoldDB" id="A0A8B8FUG9"/>
<evidence type="ECO:0000256" key="5">
    <source>
        <dbReference type="ARBA" id="ARBA00023180"/>
    </source>
</evidence>
<proteinExistence type="predicted"/>
<dbReference type="FunFam" id="3.80.10.10:FF:000082">
    <property type="entry name" value="Leucine-rich repeat-containing 24"/>
    <property type="match status" value="1"/>
</dbReference>
<feature type="region of interest" description="Disordered" evidence="8">
    <location>
        <begin position="454"/>
        <end position="523"/>
    </location>
</feature>
<feature type="compositionally biased region" description="Polar residues" evidence="8">
    <location>
        <begin position="512"/>
        <end position="523"/>
    </location>
</feature>
<reference evidence="13 14" key="1">
    <citation type="submission" date="2025-04" db="UniProtKB">
        <authorList>
            <consortium name="RefSeq"/>
        </authorList>
    </citation>
    <scope>IDENTIFICATION</scope>
    <source>
        <tissue evidence="13 14">Whole body</tissue>
    </source>
</reference>
<dbReference type="SUPFAM" id="SSF52058">
    <property type="entry name" value="L domain-like"/>
    <property type="match status" value="1"/>
</dbReference>
<sequence length="938" mass="101572">MCWPAFGWPAPPPRPSSAKAMAGGLMAVMVLSASALCVAWADCPAACECKWRSGKESAICAGANLTAVPRHLDYGTQLLDLTGNPLYRLGRDAFADADLLNLQKLYLSRCRLKALDRYVFRKLNNLVELDLSENSIPVVPSAVLESVPELRELRLNGNPIMKVPNGAFAHVPRLVRLDVSGCRVALLESTAFAGLERSLEWLRLDNNQLRDVKPSTVVTLTRLQGVQLNDNPWNCSCKLRPLREWMVRRNVPYGAPPVCKTPARLAHIPWDKLELDDFACDPHPVPVARVVVVTEGDNATVSCRMFGVPVPSSRWTRDDRPLGPDGRSVPVTEGRYTNLTIVAAAAQDGGSYACELENRSGSSRANVTVVVIKRSPQLVLSADRYALPGLIVGVILVLSFCLIFLCALAIRTKGSPAGYGVDRVDRGTGAVDPFDRYEKIEMNRDDDKAAAVAVAAAADTETPSAATVSATTDHEDDGRHQPQRQDQQPHRNRRLQPSLPVSRGDGRPGSPPTNSEGSAVATAGQQRMNRVMHGYDYDEDGLPPFDQPQSVNAPSATDRPTARPSHPTTTVPHRPRILPDDPKDGKTKSYLECNLGEVTLHHHVLHKESLPAGHLYTTAAGRQELCNTKNVPDLLDTLVPSKSRRISQTLPRSTFSSNYRRNTMYAPRPSESQSPLLLGSRSSGGSNTSRSQLSFDSSISSDHPRRLAAGQKSNSYLNLSSAGVDGGCGRLSPGGYHQHHPSYYWTPPSLPSSPARERRLPATPVGRGAAGPVATAETPILDPLSSRRRTYGGGGGGGGHRNGHNNNQLTGSNHSLLSSSDGASVTYDYHAAQLDMFLEEYKTLRKELTKMQRTCDTLRLSNASLASSTIALDAVGRPAKPEPSAAATAAATSSANRTTAPKSILKNKNQATYVYRADGDRRNSYHLLDPAPDDIYLS</sequence>